<dbReference type="GO" id="GO:0016788">
    <property type="term" value="F:hydrolase activity, acting on ester bonds"/>
    <property type="evidence" value="ECO:0007669"/>
    <property type="project" value="InterPro"/>
</dbReference>
<dbReference type="InterPro" id="IPR018228">
    <property type="entry name" value="DNase_TatD-rel_CS"/>
</dbReference>
<dbReference type="InterPro" id="IPR032466">
    <property type="entry name" value="Metal_Hydrolase"/>
</dbReference>
<dbReference type="Pfam" id="PF01026">
    <property type="entry name" value="TatD_DNase"/>
    <property type="match status" value="1"/>
</dbReference>
<dbReference type="NCBIfam" id="TIGR00010">
    <property type="entry name" value="YchF/TatD family DNA exonuclease"/>
    <property type="match status" value="1"/>
</dbReference>
<dbReference type="PANTHER" id="PTHR46124">
    <property type="entry name" value="D-AMINOACYL-TRNA DEACYLASE"/>
    <property type="match status" value="1"/>
</dbReference>
<feature type="binding site" evidence="4">
    <location>
        <position position="93"/>
    </location>
    <ligand>
        <name>a divalent metal cation</name>
        <dbReference type="ChEBI" id="CHEBI:60240"/>
        <label>1</label>
    </ligand>
</feature>
<evidence type="ECO:0000256" key="1">
    <source>
        <dbReference type="ARBA" id="ARBA00009275"/>
    </source>
</evidence>
<dbReference type="FunFam" id="3.20.20.140:FF:000005">
    <property type="entry name" value="TatD family hydrolase"/>
    <property type="match status" value="1"/>
</dbReference>
<feature type="binding site" evidence="4">
    <location>
        <position position="206"/>
    </location>
    <ligand>
        <name>a divalent metal cation</name>
        <dbReference type="ChEBI" id="CHEBI:60240"/>
        <label>1</label>
    </ligand>
</feature>
<dbReference type="GO" id="GO:0046872">
    <property type="term" value="F:metal ion binding"/>
    <property type="evidence" value="ECO:0007669"/>
    <property type="project" value="UniProtKB-KW"/>
</dbReference>
<dbReference type="GO" id="GO:0004536">
    <property type="term" value="F:DNA nuclease activity"/>
    <property type="evidence" value="ECO:0007669"/>
    <property type="project" value="InterPro"/>
</dbReference>
<keyword evidence="2 4" id="KW-0479">Metal-binding</keyword>
<dbReference type="PIRSF" id="PIRSF005902">
    <property type="entry name" value="DNase_TatD"/>
    <property type="match status" value="1"/>
</dbReference>
<dbReference type="SUPFAM" id="SSF51556">
    <property type="entry name" value="Metallo-dependent hydrolases"/>
    <property type="match status" value="1"/>
</dbReference>
<protein>
    <submittedName>
        <fullName evidence="5">Putative deoxyribonuclease YcfH</fullName>
        <ecNumber evidence="5">3.1.21.-</ecNumber>
    </submittedName>
</protein>
<dbReference type="AlphaFoldDB" id="A0A517M862"/>
<reference evidence="5 6" key="1">
    <citation type="submission" date="2019-02" db="EMBL/GenBank/DDBJ databases">
        <title>Deep-cultivation of Planctomycetes and their phenomic and genomic characterization uncovers novel biology.</title>
        <authorList>
            <person name="Wiegand S."/>
            <person name="Jogler M."/>
            <person name="Boedeker C."/>
            <person name="Pinto D."/>
            <person name="Vollmers J."/>
            <person name="Rivas-Marin E."/>
            <person name="Kohn T."/>
            <person name="Peeters S.H."/>
            <person name="Heuer A."/>
            <person name="Rast P."/>
            <person name="Oberbeckmann S."/>
            <person name="Bunk B."/>
            <person name="Jeske O."/>
            <person name="Meyerdierks A."/>
            <person name="Storesund J.E."/>
            <person name="Kallscheuer N."/>
            <person name="Luecker S."/>
            <person name="Lage O.M."/>
            <person name="Pohl T."/>
            <person name="Merkel B.J."/>
            <person name="Hornburger P."/>
            <person name="Mueller R.-W."/>
            <person name="Bruemmer F."/>
            <person name="Labrenz M."/>
            <person name="Spormann A.M."/>
            <person name="Op den Camp H."/>
            <person name="Overmann J."/>
            <person name="Amann R."/>
            <person name="Jetten M.S.M."/>
            <person name="Mascher T."/>
            <person name="Medema M.H."/>
            <person name="Devos D.P."/>
            <person name="Kaster A.-K."/>
            <person name="Ovreas L."/>
            <person name="Rohde M."/>
            <person name="Galperin M.Y."/>
            <person name="Jogler C."/>
        </authorList>
    </citation>
    <scope>NUCLEOTIDE SEQUENCE [LARGE SCALE GENOMIC DNA]</scope>
    <source>
        <strain evidence="5 6">EC9</strain>
    </source>
</reference>
<dbReference type="PROSITE" id="PS01137">
    <property type="entry name" value="TATD_1"/>
    <property type="match status" value="1"/>
</dbReference>
<sequence>MKLFDTHAHLDNPRYDDDRDALVQRSRDAGVVCTLAMGTTAASSRKCIEIADRYPDVYAAVGIQPTYVGKPDAGDWDEIVELAKHPRVKAIGETGLDCYWDDNAPLPLQQTLFEQHIELSRQTGLPFIVHMRNSEAEVLQVLQEAGKQGPVNGIMHSFTGDWELAQKCLDLGMDISFAGMVTFKKSQDLRDVAAKIPADRILIETDSPYLTPHPFRSKRPNEPWYVQHTAECLAEARGVSVQQFADQTTQNACRRFAIALDA</sequence>
<evidence type="ECO:0000256" key="3">
    <source>
        <dbReference type="ARBA" id="ARBA00022801"/>
    </source>
</evidence>
<accession>A0A517M862</accession>
<dbReference type="PANTHER" id="PTHR46124:SF2">
    <property type="entry name" value="D-AMINOACYL-TRNA DEACYLASE"/>
    <property type="match status" value="1"/>
</dbReference>
<evidence type="ECO:0000313" key="6">
    <source>
        <dbReference type="Proteomes" id="UP000319557"/>
    </source>
</evidence>
<dbReference type="InterPro" id="IPR001130">
    <property type="entry name" value="TatD-like"/>
</dbReference>
<dbReference type="EC" id="3.1.21.-" evidence="5"/>
<dbReference type="KEGG" id="ruv:EC9_52960"/>
<evidence type="ECO:0000256" key="4">
    <source>
        <dbReference type="PIRSR" id="PIRSR005902-1"/>
    </source>
</evidence>
<dbReference type="Gene3D" id="3.20.20.140">
    <property type="entry name" value="Metal-dependent hydrolases"/>
    <property type="match status" value="1"/>
</dbReference>
<name>A0A517M862_9BACT</name>
<keyword evidence="3 5" id="KW-0378">Hydrolase</keyword>
<proteinExistence type="inferred from homology"/>
<gene>
    <name evidence="5" type="primary">ycfH</name>
    <name evidence="5" type="ORF">EC9_52960</name>
</gene>
<dbReference type="Proteomes" id="UP000319557">
    <property type="component" value="Chromosome"/>
</dbReference>
<comment type="similarity">
    <text evidence="1">Belongs to the metallo-dependent hydrolases superfamily. TatD-type hydrolase family.</text>
</comment>
<dbReference type="PROSITE" id="PS01091">
    <property type="entry name" value="TATD_3"/>
    <property type="match status" value="1"/>
</dbReference>
<feature type="binding site" evidence="4">
    <location>
        <position position="9"/>
    </location>
    <ligand>
        <name>a divalent metal cation</name>
        <dbReference type="ChEBI" id="CHEBI:60240"/>
        <label>1</label>
    </ligand>
</feature>
<dbReference type="OrthoDB" id="9810005at2"/>
<feature type="binding site" evidence="4">
    <location>
        <position position="130"/>
    </location>
    <ligand>
        <name>a divalent metal cation</name>
        <dbReference type="ChEBI" id="CHEBI:60240"/>
        <label>2</label>
    </ligand>
</feature>
<keyword evidence="6" id="KW-1185">Reference proteome</keyword>
<feature type="binding site" evidence="4">
    <location>
        <position position="7"/>
    </location>
    <ligand>
        <name>a divalent metal cation</name>
        <dbReference type="ChEBI" id="CHEBI:60240"/>
        <label>1</label>
    </ligand>
</feature>
<dbReference type="GO" id="GO:0005829">
    <property type="term" value="C:cytosol"/>
    <property type="evidence" value="ECO:0007669"/>
    <property type="project" value="TreeGrafter"/>
</dbReference>
<dbReference type="RefSeq" id="WP_145348772.1">
    <property type="nucleotide sequence ID" value="NZ_CP036261.1"/>
</dbReference>
<evidence type="ECO:0000313" key="5">
    <source>
        <dbReference type="EMBL" id="QDS91076.1"/>
    </source>
</evidence>
<organism evidence="5 6">
    <name type="scientific">Rosistilla ulvae</name>
    <dbReference type="NCBI Taxonomy" id="1930277"/>
    <lineage>
        <taxon>Bacteria</taxon>
        <taxon>Pseudomonadati</taxon>
        <taxon>Planctomycetota</taxon>
        <taxon>Planctomycetia</taxon>
        <taxon>Pirellulales</taxon>
        <taxon>Pirellulaceae</taxon>
        <taxon>Rosistilla</taxon>
    </lineage>
</organism>
<feature type="binding site" evidence="4">
    <location>
        <position position="156"/>
    </location>
    <ligand>
        <name>a divalent metal cation</name>
        <dbReference type="ChEBI" id="CHEBI:60240"/>
        <label>2</label>
    </ligand>
</feature>
<dbReference type="EMBL" id="CP036261">
    <property type="protein sequence ID" value="QDS91076.1"/>
    <property type="molecule type" value="Genomic_DNA"/>
</dbReference>
<dbReference type="CDD" id="cd01310">
    <property type="entry name" value="TatD_DNAse"/>
    <property type="match status" value="1"/>
</dbReference>
<dbReference type="InterPro" id="IPR015991">
    <property type="entry name" value="TatD/YcfH-like"/>
</dbReference>
<evidence type="ECO:0000256" key="2">
    <source>
        <dbReference type="ARBA" id="ARBA00022723"/>
    </source>
</evidence>